<dbReference type="STRING" id="341036.SAMN05660649_02177"/>
<keyword evidence="3" id="KW-1185">Reference proteome</keyword>
<evidence type="ECO:0000313" key="2">
    <source>
        <dbReference type="EMBL" id="SFG62731.1"/>
    </source>
</evidence>
<evidence type="ECO:0000313" key="3">
    <source>
        <dbReference type="Proteomes" id="UP000199337"/>
    </source>
</evidence>
<name>A0A1I2TK44_9FIRM</name>
<organism evidence="2 3">
    <name type="scientific">Desulfotruncus arcticus DSM 17038</name>
    <dbReference type="NCBI Taxonomy" id="1121424"/>
    <lineage>
        <taxon>Bacteria</taxon>
        <taxon>Bacillati</taxon>
        <taxon>Bacillota</taxon>
        <taxon>Clostridia</taxon>
        <taxon>Eubacteriales</taxon>
        <taxon>Desulfallaceae</taxon>
        <taxon>Desulfotruncus</taxon>
    </lineage>
</organism>
<dbReference type="InterPro" id="IPR006675">
    <property type="entry name" value="HDIG_dom"/>
</dbReference>
<protein>
    <submittedName>
        <fullName evidence="2">HDIG domain-containing protein</fullName>
    </submittedName>
</protein>
<gene>
    <name evidence="2" type="ORF">SAMN05660649_02177</name>
</gene>
<dbReference type="OrthoDB" id="9801160at2"/>
<reference evidence="3" key="1">
    <citation type="submission" date="2016-10" db="EMBL/GenBank/DDBJ databases">
        <authorList>
            <person name="Varghese N."/>
            <person name="Submissions S."/>
        </authorList>
    </citation>
    <scope>NUCLEOTIDE SEQUENCE [LARGE SCALE GENOMIC DNA]</scope>
    <source>
        <strain evidence="3">DSM 17038</strain>
    </source>
</reference>
<dbReference type="Pfam" id="PF01966">
    <property type="entry name" value="HD"/>
    <property type="match status" value="1"/>
</dbReference>
<dbReference type="SUPFAM" id="SSF109604">
    <property type="entry name" value="HD-domain/PDEase-like"/>
    <property type="match status" value="1"/>
</dbReference>
<dbReference type="AlphaFoldDB" id="A0A1I2TK44"/>
<dbReference type="PANTHER" id="PTHR38659:SF1">
    <property type="entry name" value="METAL DEPENDENT PHOSPHOHYDROLASE"/>
    <property type="match status" value="1"/>
</dbReference>
<dbReference type="SMART" id="SM00471">
    <property type="entry name" value="HDc"/>
    <property type="match status" value="1"/>
</dbReference>
<dbReference type="Proteomes" id="UP000199337">
    <property type="component" value="Unassembled WGS sequence"/>
</dbReference>
<dbReference type="InterPro" id="IPR003607">
    <property type="entry name" value="HD/PDEase_dom"/>
</dbReference>
<dbReference type="Gene3D" id="1.10.3210.10">
    <property type="entry name" value="Hypothetical protein af1432"/>
    <property type="match status" value="1"/>
</dbReference>
<dbReference type="NCBIfam" id="TIGR00277">
    <property type="entry name" value="HDIG"/>
    <property type="match status" value="1"/>
</dbReference>
<evidence type="ECO:0000259" key="1">
    <source>
        <dbReference type="SMART" id="SM00471"/>
    </source>
</evidence>
<sequence length="183" mass="20330">MTRDEAYLLLKQHMKTKNLIKHSLAVEACMRRLARHFGEDEEKWGLAGLLHDIDYDRTKDAPDRHSIEGAELLAEIGLPEDVVYAVKVHNEAHGFPRISLMDRSLYCIDPLTGLIVAAALIKPEKKLAAIDVEFLFKKFGEKSFARGANREIIAACSEIGLGLEEFLGLGLDAMQGIAVEMGL</sequence>
<dbReference type="RefSeq" id="WP_092471402.1">
    <property type="nucleotide sequence ID" value="NZ_FOOX01000007.1"/>
</dbReference>
<dbReference type="CDD" id="cd00077">
    <property type="entry name" value="HDc"/>
    <property type="match status" value="1"/>
</dbReference>
<dbReference type="EMBL" id="FOOX01000007">
    <property type="protein sequence ID" value="SFG62731.1"/>
    <property type="molecule type" value="Genomic_DNA"/>
</dbReference>
<dbReference type="InterPro" id="IPR006674">
    <property type="entry name" value="HD_domain"/>
</dbReference>
<feature type="domain" description="HD/PDEase" evidence="1">
    <location>
        <begin position="15"/>
        <end position="123"/>
    </location>
</feature>
<accession>A0A1I2TK44</accession>
<dbReference type="PANTHER" id="PTHR38659">
    <property type="entry name" value="METAL-DEPENDENT PHOSPHOHYDROLASE"/>
    <property type="match status" value="1"/>
</dbReference>
<proteinExistence type="predicted"/>